<reference evidence="1 2" key="2">
    <citation type="submission" date="2007-04" db="EMBL/GenBank/DDBJ databases">
        <authorList>
            <person name="Fulton L."/>
            <person name="Clifton S."/>
            <person name="Fulton B."/>
            <person name="Xu J."/>
            <person name="Minx P."/>
            <person name="Mardis E.R."/>
            <person name="Wilson R.K."/>
        </authorList>
    </citation>
    <scope>NUCLEOTIDE SEQUENCE [LARGE SCALE GENOMIC DNA]</scope>
    <source>
        <strain evidence="2">ATCC 25986 / DSM 3979 / JCM 10188 / KCTC 3647 / NCTC 11838 / VPI 1003</strain>
    </source>
</reference>
<organism evidence="1 2">
    <name type="scientific">Collinsella aerofaciens (strain ATCC 25986 / DSM 3979 / JCM 10188 / KCTC 3647 / NCTC 11838 / VPI 1003)</name>
    <dbReference type="NCBI Taxonomy" id="411903"/>
    <lineage>
        <taxon>Bacteria</taxon>
        <taxon>Bacillati</taxon>
        <taxon>Actinomycetota</taxon>
        <taxon>Coriobacteriia</taxon>
        <taxon>Coriobacteriales</taxon>
        <taxon>Coriobacteriaceae</taxon>
        <taxon>Collinsella</taxon>
    </lineage>
</organism>
<comment type="caution">
    <text evidence="1">The sequence shown here is derived from an EMBL/GenBank/DDBJ whole genome shotgun (WGS) entry which is preliminary data.</text>
</comment>
<dbReference type="AlphaFoldDB" id="A4E6Y9"/>
<dbReference type="EMBL" id="AAVN02000001">
    <property type="protein sequence ID" value="EBA40497.1"/>
    <property type="molecule type" value="Genomic_DNA"/>
</dbReference>
<gene>
    <name evidence="1" type="ORF">COLAER_00164</name>
</gene>
<dbReference type="Proteomes" id="UP000002979">
    <property type="component" value="Unassembled WGS sequence"/>
</dbReference>
<dbReference type="AntiFam" id="ANF00209">
    <property type="entry name" value="Shadow ORF (opposite thrS)"/>
</dbReference>
<protein>
    <recommendedName>
        <fullName evidence="3">NAD-specific glutamate dehydrogenase</fullName>
    </recommendedName>
</protein>
<proteinExistence type="predicted"/>
<evidence type="ECO:0008006" key="3">
    <source>
        <dbReference type="Google" id="ProtNLM"/>
    </source>
</evidence>
<reference evidence="1 2" key="1">
    <citation type="submission" date="2007-01" db="EMBL/GenBank/DDBJ databases">
        <title>Draft genome sequence of Collinsella aerofaciens (ATCC 25986).</title>
        <authorList>
            <person name="Sudarsanam P."/>
            <person name="Ley R."/>
            <person name="Guruge J."/>
            <person name="Turnbaugh P.J."/>
            <person name="Mahowald M."/>
            <person name="Liep D."/>
            <person name="Gordon J."/>
        </authorList>
    </citation>
    <scope>NUCLEOTIDE SEQUENCE [LARGE SCALE GENOMIC DNA]</scope>
    <source>
        <strain evidence="2">ATCC 25986 / DSM 3979 / JCM 10188 / KCTC 3647 / NCTC 11838 / VPI 1003</strain>
    </source>
</reference>
<accession>A4E6Y9</accession>
<evidence type="ECO:0000313" key="1">
    <source>
        <dbReference type="EMBL" id="EBA40497.1"/>
    </source>
</evidence>
<evidence type="ECO:0000313" key="2">
    <source>
        <dbReference type="Proteomes" id="UP000002979"/>
    </source>
</evidence>
<name>A4E6Y9_COLAA</name>
<sequence length="597" mass="62687">MSVVATLLGDGKRLDLHGSQPGGELARKVLNQNTDETLDGAKAHAMQHDGALLGAVGVHVLQIKVERHLEVELDGAALPGTTERVLQVEVDLGAVEGAVALVDLVVHVQLLQSGAQALLGTSPVLVRTHGVLGTGRKLNVVLKAKLLVHGVDEVDHAHDLVGQLVGTHKQVGVVLVKAAHAEQAVQGTAQLVAVHQANLAGANGQLAVGVRLGGVHQHAARAVHGLNAVLFVVDDGGVHVVLVVVPVARGLPQLLVHDKRRGNLHVAGLVVNLAPVVQQRVLKNHAVGQEEREAGGLVAHHKEVHLAADLAVVALLGLLQHVHVLVELFLGGKGDAVDAGEHLVVLVALPVGARNAGELKGLEGLGVADVGADAHVDVVALLIEGDAGVVVQVADVLDLVLLAALLHKGDGLGARLLIHGELEVLLNDLLHLGLDRGEVVLADLNALGQVDVVVEAVVGRGAVGKVGLGVQALDGLRHDVRGRVTDDVRDLVLRELGHRTVIVECLHGYVFSSRMPDASACDALGVFDLHHYRQVALVYKRPPHLNGTAGDFLRMLHRVGRGCGARVGCTCGLRVARGARGLQPARRWMRYWMRVRQ</sequence>